<name>A0A0C2ZBG6_9AGAM</name>
<feature type="region of interest" description="Disordered" evidence="1">
    <location>
        <begin position="60"/>
        <end position="97"/>
    </location>
</feature>
<dbReference type="AlphaFoldDB" id="A0A0C2ZBG6"/>
<sequence>MDVPNELEDEATILAEPELSSREVFIYMRSHQSPTAIREIQKYTFIDDAYIPEFGSSPSTPIVSPIKSSPKKKGGRKCKRSKNEVPSSPKPAALKKKKKGASKTVIFDIDEDEEVAESPLQSITAHLHLETLVEVVGRTHGKSVTTTSTKLTQCPPFIFTVKDSFNSFIDAVVDAAQTMPWHLTTSCLRWNFETPANLQPKLLTNEVGYTAMINAVKSRRKDQVIFLYIPQPVSHEQPAVEDWTKGRKRAGGGTVELDDESSPSNLSLKTQIFCQDWLQN</sequence>
<dbReference type="InParanoid" id="A0A0C2ZBG6"/>
<protein>
    <submittedName>
        <fullName evidence="2">Uncharacterized protein</fullName>
    </submittedName>
</protein>
<proteinExistence type="predicted"/>
<dbReference type="OrthoDB" id="3056089at2759"/>
<dbReference type="EMBL" id="KN822460">
    <property type="protein sequence ID" value="KIM50392.1"/>
    <property type="molecule type" value="Genomic_DNA"/>
</dbReference>
<gene>
    <name evidence="2" type="ORF">SCLCIDRAFT_12347</name>
</gene>
<accession>A0A0C2ZBG6</accession>
<keyword evidence="3" id="KW-1185">Reference proteome</keyword>
<feature type="compositionally biased region" description="Basic residues" evidence="1">
    <location>
        <begin position="69"/>
        <end position="80"/>
    </location>
</feature>
<reference evidence="2 3" key="1">
    <citation type="submission" date="2014-04" db="EMBL/GenBank/DDBJ databases">
        <authorList>
            <consortium name="DOE Joint Genome Institute"/>
            <person name="Kuo A."/>
            <person name="Kohler A."/>
            <person name="Nagy L.G."/>
            <person name="Floudas D."/>
            <person name="Copeland A."/>
            <person name="Barry K.W."/>
            <person name="Cichocki N."/>
            <person name="Veneault-Fourrey C."/>
            <person name="LaButti K."/>
            <person name="Lindquist E.A."/>
            <person name="Lipzen A."/>
            <person name="Lundell T."/>
            <person name="Morin E."/>
            <person name="Murat C."/>
            <person name="Sun H."/>
            <person name="Tunlid A."/>
            <person name="Henrissat B."/>
            <person name="Grigoriev I.V."/>
            <person name="Hibbett D.S."/>
            <person name="Martin F."/>
            <person name="Nordberg H.P."/>
            <person name="Cantor M.N."/>
            <person name="Hua S.X."/>
        </authorList>
    </citation>
    <scope>NUCLEOTIDE SEQUENCE [LARGE SCALE GENOMIC DNA]</scope>
    <source>
        <strain evidence="2 3">Foug A</strain>
    </source>
</reference>
<dbReference type="HOGENOM" id="CLU_994532_0_0_1"/>
<reference evidence="3" key="2">
    <citation type="submission" date="2015-01" db="EMBL/GenBank/DDBJ databases">
        <title>Evolutionary Origins and Diversification of the Mycorrhizal Mutualists.</title>
        <authorList>
            <consortium name="DOE Joint Genome Institute"/>
            <consortium name="Mycorrhizal Genomics Consortium"/>
            <person name="Kohler A."/>
            <person name="Kuo A."/>
            <person name="Nagy L.G."/>
            <person name="Floudas D."/>
            <person name="Copeland A."/>
            <person name="Barry K.W."/>
            <person name="Cichocki N."/>
            <person name="Veneault-Fourrey C."/>
            <person name="LaButti K."/>
            <person name="Lindquist E.A."/>
            <person name="Lipzen A."/>
            <person name="Lundell T."/>
            <person name="Morin E."/>
            <person name="Murat C."/>
            <person name="Riley R."/>
            <person name="Ohm R."/>
            <person name="Sun H."/>
            <person name="Tunlid A."/>
            <person name="Henrissat B."/>
            <person name="Grigoriev I.V."/>
            <person name="Hibbett D.S."/>
            <person name="Martin F."/>
        </authorList>
    </citation>
    <scope>NUCLEOTIDE SEQUENCE [LARGE SCALE GENOMIC DNA]</scope>
    <source>
        <strain evidence="3">Foug A</strain>
    </source>
</reference>
<evidence type="ECO:0000256" key="1">
    <source>
        <dbReference type="SAM" id="MobiDB-lite"/>
    </source>
</evidence>
<evidence type="ECO:0000313" key="2">
    <source>
        <dbReference type="EMBL" id="KIM50392.1"/>
    </source>
</evidence>
<dbReference type="Proteomes" id="UP000053989">
    <property type="component" value="Unassembled WGS sequence"/>
</dbReference>
<organism evidence="2 3">
    <name type="scientific">Scleroderma citrinum Foug A</name>
    <dbReference type="NCBI Taxonomy" id="1036808"/>
    <lineage>
        <taxon>Eukaryota</taxon>
        <taxon>Fungi</taxon>
        <taxon>Dikarya</taxon>
        <taxon>Basidiomycota</taxon>
        <taxon>Agaricomycotina</taxon>
        <taxon>Agaricomycetes</taxon>
        <taxon>Agaricomycetidae</taxon>
        <taxon>Boletales</taxon>
        <taxon>Sclerodermatineae</taxon>
        <taxon>Sclerodermataceae</taxon>
        <taxon>Scleroderma</taxon>
    </lineage>
</organism>
<evidence type="ECO:0000313" key="3">
    <source>
        <dbReference type="Proteomes" id="UP000053989"/>
    </source>
</evidence>